<dbReference type="CDD" id="cd18787">
    <property type="entry name" value="SF2_C_DEAD"/>
    <property type="match status" value="1"/>
</dbReference>
<dbReference type="GO" id="GO:0042255">
    <property type="term" value="P:ribosome assembly"/>
    <property type="evidence" value="ECO:0007669"/>
    <property type="project" value="UniProtKB-ARBA"/>
</dbReference>
<evidence type="ECO:0000313" key="17">
    <source>
        <dbReference type="Proteomes" id="UP000484875"/>
    </source>
</evidence>
<dbReference type="EMBL" id="WWCV01000005">
    <property type="protein sequence ID" value="MYN15989.1"/>
    <property type="molecule type" value="Genomic_DNA"/>
</dbReference>
<dbReference type="InterPro" id="IPR011545">
    <property type="entry name" value="DEAD/DEAH_box_helicase_dom"/>
</dbReference>
<dbReference type="PROSITE" id="PS00039">
    <property type="entry name" value="DEAD_ATP_HELICASE"/>
    <property type="match status" value="1"/>
</dbReference>
<dbReference type="SMART" id="SM00490">
    <property type="entry name" value="HELICc"/>
    <property type="match status" value="1"/>
</dbReference>
<dbReference type="PANTHER" id="PTHR47959">
    <property type="entry name" value="ATP-DEPENDENT RNA HELICASE RHLE-RELATED"/>
    <property type="match status" value="1"/>
</dbReference>
<comment type="caution">
    <text evidence="16">The sequence shown here is derived from an EMBL/GenBank/DDBJ whole genome shotgun (WGS) entry which is preliminary data.</text>
</comment>
<dbReference type="GO" id="GO:0009266">
    <property type="term" value="P:response to temperature stimulus"/>
    <property type="evidence" value="ECO:0007669"/>
    <property type="project" value="UniProtKB-ARBA"/>
</dbReference>
<name>A0A845HEL0_9BURK</name>
<keyword evidence="6 11" id="KW-0067">ATP-binding</keyword>
<dbReference type="GO" id="GO:0016787">
    <property type="term" value="F:hydrolase activity"/>
    <property type="evidence" value="ECO:0007669"/>
    <property type="project" value="UniProtKB-KW"/>
</dbReference>
<dbReference type="GO" id="GO:0003724">
    <property type="term" value="F:RNA helicase activity"/>
    <property type="evidence" value="ECO:0007669"/>
    <property type="project" value="UniProtKB-EC"/>
</dbReference>
<dbReference type="InterPro" id="IPR044742">
    <property type="entry name" value="DEAD/DEAH_RhlB"/>
</dbReference>
<evidence type="ECO:0000256" key="11">
    <source>
        <dbReference type="RuleBase" id="RU000492"/>
    </source>
</evidence>
<dbReference type="PROSITE" id="PS51195">
    <property type="entry name" value="Q_MOTIF"/>
    <property type="match status" value="1"/>
</dbReference>
<dbReference type="EC" id="3.6.4.13" evidence="1"/>
<feature type="domain" description="Helicase ATP-binding" evidence="13">
    <location>
        <begin position="32"/>
        <end position="206"/>
    </location>
</feature>
<dbReference type="PROSITE" id="PS51192">
    <property type="entry name" value="HELICASE_ATP_BIND_1"/>
    <property type="match status" value="1"/>
</dbReference>
<evidence type="ECO:0000256" key="1">
    <source>
        <dbReference type="ARBA" id="ARBA00012552"/>
    </source>
</evidence>
<proteinExistence type="inferred from homology"/>
<evidence type="ECO:0000256" key="6">
    <source>
        <dbReference type="ARBA" id="ARBA00022840"/>
    </source>
</evidence>
<dbReference type="FunFam" id="3.40.50.300:FF:000108">
    <property type="entry name" value="ATP-dependent RNA helicase RhlE"/>
    <property type="match status" value="1"/>
</dbReference>
<dbReference type="SMART" id="SM00487">
    <property type="entry name" value="DEXDc"/>
    <property type="match status" value="1"/>
</dbReference>
<feature type="compositionally biased region" description="Low complexity" evidence="12">
    <location>
        <begin position="483"/>
        <end position="499"/>
    </location>
</feature>
<evidence type="ECO:0000256" key="9">
    <source>
        <dbReference type="ARBA" id="ARBA00074363"/>
    </source>
</evidence>
<evidence type="ECO:0000256" key="7">
    <source>
        <dbReference type="ARBA" id="ARBA00038437"/>
    </source>
</evidence>
<keyword evidence="17" id="KW-1185">Reference proteome</keyword>
<feature type="short sequence motif" description="Q motif" evidence="10">
    <location>
        <begin position="1"/>
        <end position="29"/>
    </location>
</feature>
<dbReference type="InterPro" id="IPR027417">
    <property type="entry name" value="P-loop_NTPase"/>
</dbReference>
<sequence length="545" mass="56529">MTFQALGLIDPIQRTLETLGYKQPTPVQKQAIPAVLAGRDLMAAAQTGTGKTAGFALPILQRLTMDGVTAPKAVRCLVLVPTRELAEQVYESFRSYGGNLPLKSAVAYGGVPIEPQITKLRKGLDVLVATPGRLIDLHDQGAISFAMLQTLVLDEADRMLDLGFERDLDILLAALPKQRQTLLFSATFSDEIRKLAGGMLKDPVSIQVSASNTATKTVKQWLIPTDKRRKPELLLHLLKKLRWGQVLVFVKTRKGVEALVKTLQEHGISADSIHGDKTQPARLRALARFKNAEVQLLVATDVAARGLDIEALPQVVNFDLPTVAEDYIHRIGRTGRAGMEGEAVSLVCADEVDMLKAIETLTRQVIHRIEEPGFEADHRVPETGPKGAAAAAAKKAAAEAPARKKRPFTGPAGGKATGVNATAGGMPARGNGAAGGKAAGVNTAAGGKAASGNAATSGKAAVTARPAGGDASLGTWTPPAPSGKPAGGARSAGAKPGTGRTYGGGGKPAAPKGAVVVTGGRGAKSLARAAGKATAKPGGRKTGPR</sequence>
<evidence type="ECO:0000259" key="15">
    <source>
        <dbReference type="PROSITE" id="PS51195"/>
    </source>
</evidence>
<protein>
    <recommendedName>
        <fullName evidence="9">DEAD-box ATP-dependent RNA helicase RhpA</fullName>
        <ecNumber evidence="1">3.6.4.13</ecNumber>
    </recommendedName>
</protein>
<dbReference type="GO" id="GO:0005524">
    <property type="term" value="F:ATP binding"/>
    <property type="evidence" value="ECO:0007669"/>
    <property type="project" value="UniProtKB-KW"/>
</dbReference>
<feature type="region of interest" description="Disordered" evidence="12">
    <location>
        <begin position="461"/>
        <end position="545"/>
    </location>
</feature>
<dbReference type="InterPro" id="IPR001650">
    <property type="entry name" value="Helicase_C-like"/>
</dbReference>
<evidence type="ECO:0000259" key="14">
    <source>
        <dbReference type="PROSITE" id="PS51194"/>
    </source>
</evidence>
<dbReference type="FunFam" id="3.40.50.300:FF:000468">
    <property type="entry name" value="ATP-dependent RNA helicase RhlE"/>
    <property type="match status" value="1"/>
</dbReference>
<feature type="region of interest" description="Disordered" evidence="12">
    <location>
        <begin position="374"/>
        <end position="423"/>
    </location>
</feature>
<dbReference type="PANTHER" id="PTHR47959:SF13">
    <property type="entry name" value="ATP-DEPENDENT RNA HELICASE RHLE"/>
    <property type="match status" value="1"/>
</dbReference>
<dbReference type="Proteomes" id="UP000484875">
    <property type="component" value="Unassembled WGS sequence"/>
</dbReference>
<keyword evidence="2" id="KW-0963">Cytoplasm</keyword>
<evidence type="ECO:0000256" key="4">
    <source>
        <dbReference type="ARBA" id="ARBA00022801"/>
    </source>
</evidence>
<dbReference type="Pfam" id="PF00271">
    <property type="entry name" value="Helicase_C"/>
    <property type="match status" value="1"/>
</dbReference>
<feature type="compositionally biased region" description="Low complexity" evidence="12">
    <location>
        <begin position="508"/>
        <end position="518"/>
    </location>
</feature>
<evidence type="ECO:0000256" key="2">
    <source>
        <dbReference type="ARBA" id="ARBA00022490"/>
    </source>
</evidence>
<evidence type="ECO:0000256" key="5">
    <source>
        <dbReference type="ARBA" id="ARBA00022806"/>
    </source>
</evidence>
<dbReference type="InterPro" id="IPR050079">
    <property type="entry name" value="DEAD_box_RNA_helicase"/>
</dbReference>
<feature type="domain" description="Helicase C-terminal" evidence="14">
    <location>
        <begin position="233"/>
        <end position="377"/>
    </location>
</feature>
<dbReference type="GO" id="GO:0005829">
    <property type="term" value="C:cytosol"/>
    <property type="evidence" value="ECO:0007669"/>
    <property type="project" value="TreeGrafter"/>
</dbReference>
<evidence type="ECO:0000256" key="10">
    <source>
        <dbReference type="PROSITE-ProRule" id="PRU00552"/>
    </source>
</evidence>
<feature type="compositionally biased region" description="Low complexity" evidence="12">
    <location>
        <begin position="384"/>
        <end position="400"/>
    </location>
</feature>
<dbReference type="GO" id="GO:0003676">
    <property type="term" value="F:nucleic acid binding"/>
    <property type="evidence" value="ECO:0007669"/>
    <property type="project" value="InterPro"/>
</dbReference>
<comment type="catalytic activity">
    <reaction evidence="8">
        <text>ATP + H2O = ADP + phosphate + H(+)</text>
        <dbReference type="Rhea" id="RHEA:13065"/>
        <dbReference type="ChEBI" id="CHEBI:15377"/>
        <dbReference type="ChEBI" id="CHEBI:15378"/>
        <dbReference type="ChEBI" id="CHEBI:30616"/>
        <dbReference type="ChEBI" id="CHEBI:43474"/>
        <dbReference type="ChEBI" id="CHEBI:456216"/>
        <dbReference type="EC" id="3.6.4.13"/>
    </reaction>
</comment>
<feature type="domain" description="DEAD-box RNA helicase Q" evidence="15">
    <location>
        <begin position="1"/>
        <end position="29"/>
    </location>
</feature>
<dbReference type="InterPro" id="IPR014001">
    <property type="entry name" value="Helicase_ATP-bd"/>
</dbReference>
<dbReference type="InterPro" id="IPR014014">
    <property type="entry name" value="RNA_helicase_DEAD_Q_motif"/>
</dbReference>
<dbReference type="RefSeq" id="WP_161088755.1">
    <property type="nucleotide sequence ID" value="NZ_WWCV01000005.1"/>
</dbReference>
<dbReference type="PROSITE" id="PS51194">
    <property type="entry name" value="HELICASE_CTER"/>
    <property type="match status" value="1"/>
</dbReference>
<evidence type="ECO:0000256" key="3">
    <source>
        <dbReference type="ARBA" id="ARBA00022741"/>
    </source>
</evidence>
<dbReference type="Gene3D" id="3.40.50.300">
    <property type="entry name" value="P-loop containing nucleotide triphosphate hydrolases"/>
    <property type="match status" value="2"/>
</dbReference>
<dbReference type="InterPro" id="IPR000629">
    <property type="entry name" value="RNA-helicase_DEAD-box_CS"/>
</dbReference>
<dbReference type="AlphaFoldDB" id="A0A845HEL0"/>
<keyword evidence="3 11" id="KW-0547">Nucleotide-binding</keyword>
<dbReference type="SUPFAM" id="SSF52540">
    <property type="entry name" value="P-loop containing nucleoside triphosphate hydrolases"/>
    <property type="match status" value="1"/>
</dbReference>
<keyword evidence="5 11" id="KW-0347">Helicase</keyword>
<evidence type="ECO:0000259" key="13">
    <source>
        <dbReference type="PROSITE" id="PS51192"/>
    </source>
</evidence>
<evidence type="ECO:0000256" key="8">
    <source>
        <dbReference type="ARBA" id="ARBA00047984"/>
    </source>
</evidence>
<dbReference type="CDD" id="cd00268">
    <property type="entry name" value="DEADc"/>
    <property type="match status" value="1"/>
</dbReference>
<evidence type="ECO:0000313" key="16">
    <source>
        <dbReference type="EMBL" id="MYN15989.1"/>
    </source>
</evidence>
<accession>A0A845HEL0</accession>
<gene>
    <name evidence="16" type="ORF">GTP81_04420</name>
</gene>
<dbReference type="Pfam" id="PF00270">
    <property type="entry name" value="DEAD"/>
    <property type="match status" value="1"/>
</dbReference>
<keyword evidence="4 11" id="KW-0378">Hydrolase</keyword>
<comment type="similarity">
    <text evidence="7 11">Belongs to the DEAD box helicase family.</text>
</comment>
<evidence type="ECO:0000256" key="12">
    <source>
        <dbReference type="SAM" id="MobiDB-lite"/>
    </source>
</evidence>
<reference evidence="16 17" key="1">
    <citation type="submission" date="2019-12" db="EMBL/GenBank/DDBJ databases">
        <title>Novel species isolated from a subtropical stream in China.</title>
        <authorList>
            <person name="Lu H."/>
        </authorList>
    </citation>
    <scope>NUCLEOTIDE SEQUENCE [LARGE SCALE GENOMIC DNA]</scope>
    <source>
        <strain evidence="16 17">FT107W</strain>
    </source>
</reference>
<organism evidence="16 17">
    <name type="scientific">Duganella vulcania</name>
    <dbReference type="NCBI Taxonomy" id="2692166"/>
    <lineage>
        <taxon>Bacteria</taxon>
        <taxon>Pseudomonadati</taxon>
        <taxon>Pseudomonadota</taxon>
        <taxon>Betaproteobacteria</taxon>
        <taxon>Burkholderiales</taxon>
        <taxon>Oxalobacteraceae</taxon>
        <taxon>Telluria group</taxon>
        <taxon>Duganella</taxon>
    </lineage>
</organism>